<accession>A0A3D9H2J5</accession>
<dbReference type="Proteomes" id="UP000256845">
    <property type="component" value="Unassembled WGS sequence"/>
</dbReference>
<protein>
    <recommendedName>
        <fullName evidence="3">Tetratricopeptide repeat protein</fullName>
    </recommendedName>
</protein>
<evidence type="ECO:0008006" key="3">
    <source>
        <dbReference type="Google" id="ProtNLM"/>
    </source>
</evidence>
<dbReference type="EMBL" id="QRDW01000021">
    <property type="protein sequence ID" value="RED43705.1"/>
    <property type="molecule type" value="Genomic_DNA"/>
</dbReference>
<keyword evidence="2" id="KW-1185">Reference proteome</keyword>
<gene>
    <name evidence="1" type="ORF">DFP90_12116</name>
</gene>
<comment type="caution">
    <text evidence="1">The sequence shown here is derived from an EMBL/GenBank/DDBJ whole genome shotgun (WGS) entry which is preliminary data.</text>
</comment>
<evidence type="ECO:0000313" key="2">
    <source>
        <dbReference type="Proteomes" id="UP000256845"/>
    </source>
</evidence>
<reference evidence="1 2" key="1">
    <citation type="submission" date="2018-07" db="EMBL/GenBank/DDBJ databases">
        <title>Genomic Encyclopedia of Type Strains, Phase III (KMG-III): the genomes of soil and plant-associated and newly described type strains.</title>
        <authorList>
            <person name="Whitman W."/>
        </authorList>
    </citation>
    <scope>NUCLEOTIDE SEQUENCE [LARGE SCALE GENOMIC DNA]</scope>
    <source>
        <strain evidence="1 2">CECT 8488</strain>
    </source>
</reference>
<dbReference type="AlphaFoldDB" id="A0A3D9H2J5"/>
<proteinExistence type="predicted"/>
<dbReference type="RefSeq" id="WP_115939595.1">
    <property type="nucleotide sequence ID" value="NZ_QRDW01000021.1"/>
</dbReference>
<organism evidence="1 2">
    <name type="scientific">Aestuariispira insulae</name>
    <dbReference type="NCBI Taxonomy" id="1461337"/>
    <lineage>
        <taxon>Bacteria</taxon>
        <taxon>Pseudomonadati</taxon>
        <taxon>Pseudomonadota</taxon>
        <taxon>Alphaproteobacteria</taxon>
        <taxon>Rhodospirillales</taxon>
        <taxon>Kiloniellaceae</taxon>
        <taxon>Aestuariispira</taxon>
    </lineage>
</organism>
<evidence type="ECO:0000313" key="1">
    <source>
        <dbReference type="EMBL" id="RED43705.1"/>
    </source>
</evidence>
<sequence length="123" mass="13049">MTNNALSSGLILRLAHAMLLDGRPGNAAILADTAQAIGMKSEKILAIKAYALLLADEAQSASEAMAEWERDNREIGPASPLQILKAIIQQKSGDEEAARTILIRYSETVEKQMGGPHLPAAAA</sequence>
<name>A0A3D9H2J5_9PROT</name>